<comment type="similarity">
    <text evidence="1">Belongs to the short-chain dehydrogenases/reductases (SDR) family.</text>
</comment>
<dbReference type="FunFam" id="3.40.50.720:FF:000084">
    <property type="entry name" value="Short-chain dehydrogenase reductase"/>
    <property type="match status" value="1"/>
</dbReference>
<evidence type="ECO:0000256" key="1">
    <source>
        <dbReference type="ARBA" id="ARBA00006484"/>
    </source>
</evidence>
<dbReference type="Gene3D" id="3.40.50.720">
    <property type="entry name" value="NAD(P)-binding Rossmann-like Domain"/>
    <property type="match status" value="1"/>
</dbReference>
<dbReference type="PROSITE" id="PS00061">
    <property type="entry name" value="ADH_SHORT"/>
    <property type="match status" value="1"/>
</dbReference>
<dbReference type="PANTHER" id="PTHR42760">
    <property type="entry name" value="SHORT-CHAIN DEHYDROGENASES/REDUCTASES FAMILY MEMBER"/>
    <property type="match status" value="1"/>
</dbReference>
<dbReference type="AlphaFoldDB" id="A0A4R5KSH0"/>
<dbReference type="CDD" id="cd05233">
    <property type="entry name" value="SDR_c"/>
    <property type="match status" value="1"/>
</dbReference>
<organism evidence="3 4">
    <name type="scientific">Arthrobacter terricola</name>
    <dbReference type="NCBI Taxonomy" id="2547396"/>
    <lineage>
        <taxon>Bacteria</taxon>
        <taxon>Bacillati</taxon>
        <taxon>Actinomycetota</taxon>
        <taxon>Actinomycetes</taxon>
        <taxon>Micrococcales</taxon>
        <taxon>Micrococcaceae</taxon>
        <taxon>Arthrobacter</taxon>
    </lineage>
</organism>
<keyword evidence="4" id="KW-1185">Reference proteome</keyword>
<dbReference type="PRINTS" id="PR00081">
    <property type="entry name" value="GDHRDH"/>
</dbReference>
<dbReference type="InterPro" id="IPR002347">
    <property type="entry name" value="SDR_fam"/>
</dbReference>
<dbReference type="PRINTS" id="PR00080">
    <property type="entry name" value="SDRFAMILY"/>
</dbReference>
<dbReference type="EMBL" id="SMRU01000007">
    <property type="protein sequence ID" value="TDF97777.1"/>
    <property type="molecule type" value="Genomic_DNA"/>
</dbReference>
<name>A0A4R5KSH0_9MICC</name>
<dbReference type="Pfam" id="PF13561">
    <property type="entry name" value="adh_short_C2"/>
    <property type="match status" value="1"/>
</dbReference>
<proteinExistence type="inferred from homology"/>
<dbReference type="GO" id="GO:0016616">
    <property type="term" value="F:oxidoreductase activity, acting on the CH-OH group of donors, NAD or NADP as acceptor"/>
    <property type="evidence" value="ECO:0007669"/>
    <property type="project" value="TreeGrafter"/>
</dbReference>
<dbReference type="Proteomes" id="UP000295511">
    <property type="component" value="Unassembled WGS sequence"/>
</dbReference>
<dbReference type="InterPro" id="IPR020904">
    <property type="entry name" value="Sc_DH/Rdtase_CS"/>
</dbReference>
<dbReference type="SUPFAM" id="SSF51735">
    <property type="entry name" value="NAD(P)-binding Rossmann-fold domains"/>
    <property type="match status" value="1"/>
</dbReference>
<evidence type="ECO:0000313" key="4">
    <source>
        <dbReference type="Proteomes" id="UP000295511"/>
    </source>
</evidence>
<evidence type="ECO:0000256" key="2">
    <source>
        <dbReference type="ARBA" id="ARBA00023002"/>
    </source>
</evidence>
<gene>
    <name evidence="3" type="ORF">E1809_07120</name>
</gene>
<evidence type="ECO:0000313" key="3">
    <source>
        <dbReference type="EMBL" id="TDF97777.1"/>
    </source>
</evidence>
<comment type="caution">
    <text evidence="3">The sequence shown here is derived from an EMBL/GenBank/DDBJ whole genome shotgun (WGS) entry which is preliminary data.</text>
</comment>
<accession>A0A4R5KSH0</accession>
<dbReference type="InterPro" id="IPR036291">
    <property type="entry name" value="NAD(P)-bd_dom_sf"/>
</dbReference>
<protein>
    <submittedName>
        <fullName evidence="3">SDR family oxidoreductase</fullName>
    </submittedName>
</protein>
<dbReference type="NCBIfam" id="NF005559">
    <property type="entry name" value="PRK07231.1"/>
    <property type="match status" value="1"/>
</dbReference>
<sequence length="257" mass="26795">MIVNTLSLTGQVALVTGAGHGIGRASALALAEAGALVVASDVDFARATETEQLIKDAGYEGVAATADVTDEKAMIAVVDDVVRKFGRLDVVHANAGVLMAGTALTQTLDEWDKTFTVNVRGTFLTVRAVLPQMIKQKSGAIVITASVSGLIGEPDLVAYNTSKGALVNLTRQLAVEYAEHGIRVNGVCPGWIETGFNDPVLGHLDTAELDQLVDRQVPLGRQGTAEDIAPAVVFLASDGARYITGQLLPIDGGLTSM</sequence>
<reference evidence="3 4" key="1">
    <citation type="submission" date="2019-03" db="EMBL/GenBank/DDBJ databases">
        <title>Whole genome sequence of Arthrobacter sp JH1-1.</title>
        <authorList>
            <person name="Trinh H.N."/>
        </authorList>
    </citation>
    <scope>NUCLEOTIDE SEQUENCE [LARGE SCALE GENOMIC DNA]</scope>
    <source>
        <strain evidence="3 4">JH1-1</strain>
    </source>
</reference>
<dbReference type="OrthoDB" id="286404at2"/>
<keyword evidence="2" id="KW-0560">Oxidoreductase</keyword>